<feature type="region of interest" description="Disordered" evidence="1">
    <location>
        <begin position="1"/>
        <end position="74"/>
    </location>
</feature>
<evidence type="ECO:0000313" key="3">
    <source>
        <dbReference type="Proteomes" id="UP000319731"/>
    </source>
</evidence>
<dbReference type="EMBL" id="QEAO01000002">
    <property type="protein sequence ID" value="TPX37729.1"/>
    <property type="molecule type" value="Genomic_DNA"/>
</dbReference>
<protein>
    <submittedName>
        <fullName evidence="2">Uncharacterized protein</fullName>
    </submittedName>
</protein>
<evidence type="ECO:0000256" key="1">
    <source>
        <dbReference type="SAM" id="MobiDB-lite"/>
    </source>
</evidence>
<dbReference type="OrthoDB" id="2112208at2759"/>
<reference evidence="2 3" key="1">
    <citation type="journal article" date="2019" name="Sci. Rep.">
        <title>Comparative genomics of chytrid fungi reveal insights into the obligate biotrophic and pathogenic lifestyle of Synchytrium endobioticum.</title>
        <authorList>
            <person name="van de Vossenberg B.T.L.H."/>
            <person name="Warris S."/>
            <person name="Nguyen H.D.T."/>
            <person name="van Gent-Pelzer M.P.E."/>
            <person name="Joly D.L."/>
            <person name="van de Geest H.C."/>
            <person name="Bonants P.J.M."/>
            <person name="Smith D.S."/>
            <person name="Levesque C.A."/>
            <person name="van der Lee T.A.J."/>
        </authorList>
    </citation>
    <scope>NUCLEOTIDE SEQUENCE [LARGE SCALE GENOMIC DNA]</scope>
    <source>
        <strain evidence="2 3">JEL517</strain>
    </source>
</reference>
<accession>A0A507CEW4</accession>
<keyword evidence="3" id="KW-1185">Reference proteome</keyword>
<dbReference type="GeneID" id="42001707"/>
<dbReference type="Proteomes" id="UP000319731">
    <property type="component" value="Unassembled WGS sequence"/>
</dbReference>
<feature type="compositionally biased region" description="Acidic residues" evidence="1">
    <location>
        <begin position="25"/>
        <end position="41"/>
    </location>
</feature>
<name>A0A507CEW4_9FUNG</name>
<comment type="caution">
    <text evidence="2">The sequence shown here is derived from an EMBL/GenBank/DDBJ whole genome shotgun (WGS) entry which is preliminary data.</text>
</comment>
<dbReference type="AlphaFoldDB" id="A0A507CEW4"/>
<proteinExistence type="predicted"/>
<dbReference type="SUPFAM" id="SSF57924">
    <property type="entry name" value="Inhibitor of apoptosis (IAP) repeat"/>
    <property type="match status" value="1"/>
</dbReference>
<dbReference type="InterPro" id="IPR001370">
    <property type="entry name" value="BIR_rpt"/>
</dbReference>
<dbReference type="RefSeq" id="XP_031027640.1">
    <property type="nucleotide sequence ID" value="XM_031166410.1"/>
</dbReference>
<sequence>MLTRSGRSPDRPALHFSSPFRNGQDYDDVDEYDGEDGDETADAPLQVNTDDASDYYPSDAEDENPNGPKKRLTRGNLDIFSSRAAPTVLEMQNRFGNQVAYAFANMRRYNTTERRWVDKGPIIIFIILAFPARITANYLYGTKSLALNLRVFPFLDYILRVNRLRVWFSTFGANSVNTATVEEFRTKVSEYYSTEVGDNRQITIVKTDIVPTQEDRGAPVCFKFVDRKSLEFFVNALITVCNIERQHLEQQRVQSFLDPRRVMSCHSKQESTSQRVEMNCPYRSHPDFVGKLVSNGWMYFPVEDDIRGSFYTNTGTMCQFCKVFCSDWTERSDVAQKHRELCLAEGKLCPFGVPEHDYWHNGTPSAIERPGRAFSYQ</sequence>
<evidence type="ECO:0000313" key="2">
    <source>
        <dbReference type="EMBL" id="TPX37729.1"/>
    </source>
</evidence>
<dbReference type="PROSITE" id="PS50143">
    <property type="entry name" value="BIR_REPEAT_2"/>
    <property type="match status" value="1"/>
</dbReference>
<organism evidence="2 3">
    <name type="scientific">Synchytrium microbalum</name>
    <dbReference type="NCBI Taxonomy" id="1806994"/>
    <lineage>
        <taxon>Eukaryota</taxon>
        <taxon>Fungi</taxon>
        <taxon>Fungi incertae sedis</taxon>
        <taxon>Chytridiomycota</taxon>
        <taxon>Chytridiomycota incertae sedis</taxon>
        <taxon>Chytridiomycetes</taxon>
        <taxon>Synchytriales</taxon>
        <taxon>Synchytriaceae</taxon>
        <taxon>Synchytrium</taxon>
    </lineage>
</organism>
<gene>
    <name evidence="2" type="ORF">SmJEL517_g00481</name>
</gene>